<dbReference type="AlphaFoldDB" id="A0A9P8UEP9"/>
<evidence type="ECO:0000256" key="1">
    <source>
        <dbReference type="ARBA" id="ARBA00004141"/>
    </source>
</evidence>
<accession>A0A9P8UEP9</accession>
<comment type="caution">
    <text evidence="7">The sequence shown here is derived from an EMBL/GenBank/DDBJ whole genome shotgun (WGS) entry which is preliminary data.</text>
</comment>
<comment type="subcellular location">
    <subcellularLocation>
        <location evidence="1">Membrane</location>
        <topology evidence="1">Multi-pass membrane protein</topology>
    </subcellularLocation>
</comment>
<evidence type="ECO:0000256" key="4">
    <source>
        <dbReference type="ARBA" id="ARBA00023136"/>
    </source>
</evidence>
<proteinExistence type="predicted"/>
<keyword evidence="3 5" id="KW-1133">Transmembrane helix</keyword>
<dbReference type="RefSeq" id="XP_045955105.1">
    <property type="nucleotide sequence ID" value="XM_046105708.1"/>
</dbReference>
<feature type="transmembrane region" description="Helical" evidence="5">
    <location>
        <begin position="499"/>
        <end position="520"/>
    </location>
</feature>
<evidence type="ECO:0000313" key="8">
    <source>
        <dbReference type="Proteomes" id="UP000758603"/>
    </source>
</evidence>
<dbReference type="InterPro" id="IPR020846">
    <property type="entry name" value="MFS_dom"/>
</dbReference>
<dbReference type="Pfam" id="PF07690">
    <property type="entry name" value="MFS_1"/>
    <property type="match status" value="1"/>
</dbReference>
<feature type="transmembrane region" description="Helical" evidence="5">
    <location>
        <begin position="469"/>
        <end position="493"/>
    </location>
</feature>
<dbReference type="PROSITE" id="PS50850">
    <property type="entry name" value="MFS"/>
    <property type="match status" value="1"/>
</dbReference>
<dbReference type="Proteomes" id="UP000758603">
    <property type="component" value="Unassembled WGS sequence"/>
</dbReference>
<feature type="transmembrane region" description="Helical" evidence="5">
    <location>
        <begin position="92"/>
        <end position="109"/>
    </location>
</feature>
<feature type="transmembrane region" description="Helical" evidence="5">
    <location>
        <begin position="116"/>
        <end position="134"/>
    </location>
</feature>
<dbReference type="EMBL" id="JAGPXC010000007">
    <property type="protein sequence ID" value="KAH6648598.1"/>
    <property type="molecule type" value="Genomic_DNA"/>
</dbReference>
<feature type="transmembrane region" description="Helical" evidence="5">
    <location>
        <begin position="313"/>
        <end position="330"/>
    </location>
</feature>
<reference evidence="7" key="1">
    <citation type="journal article" date="2021" name="Nat. Commun.">
        <title>Genetic determinants of endophytism in the Arabidopsis root mycobiome.</title>
        <authorList>
            <person name="Mesny F."/>
            <person name="Miyauchi S."/>
            <person name="Thiergart T."/>
            <person name="Pickel B."/>
            <person name="Atanasova L."/>
            <person name="Karlsson M."/>
            <person name="Huettel B."/>
            <person name="Barry K.W."/>
            <person name="Haridas S."/>
            <person name="Chen C."/>
            <person name="Bauer D."/>
            <person name="Andreopoulos W."/>
            <person name="Pangilinan J."/>
            <person name="LaButti K."/>
            <person name="Riley R."/>
            <person name="Lipzen A."/>
            <person name="Clum A."/>
            <person name="Drula E."/>
            <person name="Henrissat B."/>
            <person name="Kohler A."/>
            <person name="Grigoriev I.V."/>
            <person name="Martin F.M."/>
            <person name="Hacquard S."/>
        </authorList>
    </citation>
    <scope>NUCLEOTIDE SEQUENCE</scope>
    <source>
        <strain evidence="7">MPI-SDFR-AT-0073</strain>
    </source>
</reference>
<feature type="transmembrane region" description="Helical" evidence="5">
    <location>
        <begin position="337"/>
        <end position="356"/>
    </location>
</feature>
<dbReference type="Gene3D" id="1.20.1250.20">
    <property type="entry name" value="MFS general substrate transporter like domains"/>
    <property type="match status" value="1"/>
</dbReference>
<protein>
    <submittedName>
        <fullName evidence="7">Major facilitator superfamily domain-containing protein</fullName>
    </submittedName>
</protein>
<gene>
    <name evidence="7" type="ORF">BKA67DRAFT_638150</name>
</gene>
<dbReference type="PANTHER" id="PTHR23502">
    <property type="entry name" value="MAJOR FACILITATOR SUPERFAMILY"/>
    <property type="match status" value="1"/>
</dbReference>
<keyword evidence="4 5" id="KW-0472">Membrane</keyword>
<dbReference type="OrthoDB" id="5215911at2759"/>
<evidence type="ECO:0000256" key="2">
    <source>
        <dbReference type="ARBA" id="ARBA00022692"/>
    </source>
</evidence>
<keyword evidence="8" id="KW-1185">Reference proteome</keyword>
<feature type="transmembrane region" description="Helical" evidence="5">
    <location>
        <begin position="432"/>
        <end position="457"/>
    </location>
</feature>
<feature type="transmembrane region" description="Helical" evidence="5">
    <location>
        <begin position="362"/>
        <end position="384"/>
    </location>
</feature>
<feature type="transmembrane region" description="Helical" evidence="5">
    <location>
        <begin position="50"/>
        <end position="72"/>
    </location>
</feature>
<feature type="transmembrane region" description="Helical" evidence="5">
    <location>
        <begin position="207"/>
        <end position="225"/>
    </location>
</feature>
<dbReference type="InterPro" id="IPR011701">
    <property type="entry name" value="MFS"/>
</dbReference>
<keyword evidence="2 5" id="KW-0812">Transmembrane</keyword>
<sequence length="544" mass="60048">MPVELDPPPGTVLLLELHRDVTNEEEIILLPTPSDDVNDPLRWSKWRKSFHYGLVTAVSIAEFTLLSIQTTFWTQMLAEMDVDYADLTNAQAVQLVGLAVGCIFVIPFTRKYGRRSTYIFSTALLAASCWWAAYMKSRVELYITSLLFGLAGAPNETVVQMSITDLFFLHQRASANAVYFVAVMMGSFLTPMIAGYQASITGWRDSYFALAIILTLLTVAFVPLFEETKYVPLTNDSDTGGRVQIPAESQYTPNSARPNTNEKDIKIALNADPELLAARVSSHAVGMALPRPNSWRQRLRFVTPTGEPLLKTAYYPLYTVCLPHVVFSAVQFAQAVCWLVVVSSMISIIFAAPPYSFDSAGLGYMFAGPFIGSIFGSIYGGPLLDRAAVYFARRNGGVYEPEMRLYLFPFQALVMAGGLIMFGITADKGWHWIYPSIGAGFFGFGMGASGDICFTMILDTYPELVSEAFVLITFIRNSISIPGPFCITPWLAAMSVSNMFITAGLISLGVSLFCIPFLVWGKKWRVGLAPFYRGLCDGVTGVRR</sequence>
<dbReference type="SUPFAM" id="SSF103473">
    <property type="entry name" value="MFS general substrate transporter"/>
    <property type="match status" value="1"/>
</dbReference>
<evidence type="ECO:0000313" key="7">
    <source>
        <dbReference type="EMBL" id="KAH6648598.1"/>
    </source>
</evidence>
<dbReference type="GeneID" id="70134599"/>
<feature type="transmembrane region" description="Helical" evidence="5">
    <location>
        <begin position="177"/>
        <end position="195"/>
    </location>
</feature>
<dbReference type="GO" id="GO:0005886">
    <property type="term" value="C:plasma membrane"/>
    <property type="evidence" value="ECO:0007669"/>
    <property type="project" value="TreeGrafter"/>
</dbReference>
<evidence type="ECO:0000259" key="6">
    <source>
        <dbReference type="PROSITE" id="PS50850"/>
    </source>
</evidence>
<name>A0A9P8UEP9_9PEZI</name>
<dbReference type="InterPro" id="IPR036259">
    <property type="entry name" value="MFS_trans_sf"/>
</dbReference>
<feature type="transmembrane region" description="Helical" evidence="5">
    <location>
        <begin position="405"/>
        <end position="426"/>
    </location>
</feature>
<feature type="domain" description="Major facilitator superfamily (MFS) profile" evidence="6">
    <location>
        <begin position="50"/>
        <end position="522"/>
    </location>
</feature>
<dbReference type="PANTHER" id="PTHR23502:SF50">
    <property type="entry name" value="TRANSPORTER, PUTATIVE (AFU_ORTHOLOGUE AFUA_5G00430)-RELATED"/>
    <property type="match status" value="1"/>
</dbReference>
<evidence type="ECO:0000256" key="3">
    <source>
        <dbReference type="ARBA" id="ARBA00022989"/>
    </source>
</evidence>
<dbReference type="GO" id="GO:0022857">
    <property type="term" value="F:transmembrane transporter activity"/>
    <property type="evidence" value="ECO:0007669"/>
    <property type="project" value="InterPro"/>
</dbReference>
<organism evidence="7 8">
    <name type="scientific">Truncatella angustata</name>
    <dbReference type="NCBI Taxonomy" id="152316"/>
    <lineage>
        <taxon>Eukaryota</taxon>
        <taxon>Fungi</taxon>
        <taxon>Dikarya</taxon>
        <taxon>Ascomycota</taxon>
        <taxon>Pezizomycotina</taxon>
        <taxon>Sordariomycetes</taxon>
        <taxon>Xylariomycetidae</taxon>
        <taxon>Amphisphaeriales</taxon>
        <taxon>Sporocadaceae</taxon>
        <taxon>Truncatella</taxon>
    </lineage>
</organism>
<evidence type="ECO:0000256" key="5">
    <source>
        <dbReference type="SAM" id="Phobius"/>
    </source>
</evidence>